<evidence type="ECO:0000256" key="3">
    <source>
        <dbReference type="ARBA" id="ARBA00022730"/>
    </source>
</evidence>
<comment type="similarity">
    <text evidence="2 8">Belongs to the bacterial ribosomal protein bS20 family.</text>
</comment>
<sequence length="90" mass="10221">MANTQSAKKMVRKIARRTLLNKSRRSFVRTFIRRANEAIAVGKIEEATEACKKAESLVQKAKSKGVFHRNTASRTVSRLSKRLKNMDMPS</sequence>
<gene>
    <name evidence="8" type="primary">rpsT</name>
    <name evidence="9" type="ORF">DJ66_0732</name>
</gene>
<organism evidence="9 10">
    <name type="scientific">Candidatus Liberibacter solanacearum</name>
    <dbReference type="NCBI Taxonomy" id="556287"/>
    <lineage>
        <taxon>Bacteria</taxon>
        <taxon>Pseudomonadati</taxon>
        <taxon>Pseudomonadota</taxon>
        <taxon>Alphaproteobacteria</taxon>
        <taxon>Hyphomicrobiales</taxon>
        <taxon>Rhizobiaceae</taxon>
        <taxon>Liberibacter</taxon>
    </lineage>
</organism>
<dbReference type="GO" id="GO:0006412">
    <property type="term" value="P:translation"/>
    <property type="evidence" value="ECO:0007669"/>
    <property type="project" value="UniProtKB-UniRule"/>
</dbReference>
<keyword evidence="5 8" id="KW-0689">Ribosomal protein</keyword>
<comment type="caution">
    <text evidence="9">The sequence shown here is derived from an EMBL/GenBank/DDBJ whole genome shotgun (WGS) entry which is preliminary data.</text>
</comment>
<keyword evidence="4 8" id="KW-0694">RNA-binding</keyword>
<dbReference type="PANTHER" id="PTHR33398:SF1">
    <property type="entry name" value="SMALL RIBOSOMAL SUBUNIT PROTEIN BS20C"/>
    <property type="match status" value="1"/>
</dbReference>
<name>A0A094Z2X8_9HYPH</name>
<dbReference type="GO" id="GO:0015935">
    <property type="term" value="C:small ribosomal subunit"/>
    <property type="evidence" value="ECO:0007669"/>
    <property type="project" value="TreeGrafter"/>
</dbReference>
<keyword evidence="3 8" id="KW-0699">rRNA-binding</keyword>
<protein>
    <recommendedName>
        <fullName evidence="7 8">Small ribosomal subunit protein bS20</fullName>
    </recommendedName>
</protein>
<dbReference type="Pfam" id="PF01649">
    <property type="entry name" value="Ribosomal_S20p"/>
    <property type="match status" value="1"/>
</dbReference>
<comment type="function">
    <text evidence="1 8">Binds directly to 16S ribosomal RNA.</text>
</comment>
<dbReference type="GO" id="GO:0003735">
    <property type="term" value="F:structural constituent of ribosome"/>
    <property type="evidence" value="ECO:0007669"/>
    <property type="project" value="InterPro"/>
</dbReference>
<evidence type="ECO:0000256" key="6">
    <source>
        <dbReference type="ARBA" id="ARBA00023274"/>
    </source>
</evidence>
<dbReference type="InterPro" id="IPR002583">
    <property type="entry name" value="Ribosomal_bS20"/>
</dbReference>
<dbReference type="PANTHER" id="PTHR33398">
    <property type="entry name" value="30S RIBOSOMAL PROTEIN S20"/>
    <property type="match status" value="1"/>
</dbReference>
<dbReference type="Proteomes" id="UP000033731">
    <property type="component" value="Unassembled WGS sequence"/>
</dbReference>
<evidence type="ECO:0000313" key="9">
    <source>
        <dbReference type="EMBL" id="KJZ81999.1"/>
    </source>
</evidence>
<dbReference type="NCBIfam" id="TIGR00029">
    <property type="entry name" value="S20"/>
    <property type="match status" value="1"/>
</dbReference>
<evidence type="ECO:0000256" key="7">
    <source>
        <dbReference type="ARBA" id="ARBA00035136"/>
    </source>
</evidence>
<evidence type="ECO:0000256" key="4">
    <source>
        <dbReference type="ARBA" id="ARBA00022884"/>
    </source>
</evidence>
<keyword evidence="10" id="KW-1185">Reference proteome</keyword>
<dbReference type="EMBL" id="JMTK01000002">
    <property type="protein sequence ID" value="KJZ81999.1"/>
    <property type="molecule type" value="Genomic_DNA"/>
</dbReference>
<accession>A0A094Z2X8</accession>
<reference evidence="9 10" key="1">
    <citation type="journal article" date="2015" name="Phytopathology">
        <title>Genomes of Candidatus Liberibacter solanacearum haplotype A from New Zealand and the USA suggest significant genome plasticity in the species.</title>
        <authorList>
            <person name="Thompson S.M."/>
            <person name="Johnson C.P."/>
            <person name="Lu A.Y."/>
            <person name="Frampton R.A."/>
            <person name="Sullivan K.L."/>
            <person name="Fiers M.W."/>
            <person name="Crowhurst R.N."/>
            <person name="Pitman A.R."/>
            <person name="Scott I."/>
            <person name="Gudmestad N.C."/>
            <person name="Smith G.R."/>
        </authorList>
    </citation>
    <scope>NUCLEOTIDE SEQUENCE [LARGE SCALE GENOMIC DNA]</scope>
    <source>
        <strain evidence="9 10">LsoNZ1</strain>
    </source>
</reference>
<dbReference type="HAMAP" id="MF_00500">
    <property type="entry name" value="Ribosomal_bS20"/>
    <property type="match status" value="1"/>
</dbReference>
<evidence type="ECO:0000313" key="10">
    <source>
        <dbReference type="Proteomes" id="UP000033731"/>
    </source>
</evidence>
<keyword evidence="6 8" id="KW-0687">Ribonucleoprotein</keyword>
<dbReference type="AlphaFoldDB" id="A0A094Z2X8"/>
<evidence type="ECO:0000256" key="5">
    <source>
        <dbReference type="ARBA" id="ARBA00022980"/>
    </source>
</evidence>
<dbReference type="PATRIC" id="fig|556287.8.peg.722"/>
<proteinExistence type="inferred from homology"/>
<dbReference type="GO" id="GO:0070181">
    <property type="term" value="F:small ribosomal subunit rRNA binding"/>
    <property type="evidence" value="ECO:0007669"/>
    <property type="project" value="TreeGrafter"/>
</dbReference>
<dbReference type="RefSeq" id="WP_034442746.1">
    <property type="nucleotide sequence ID" value="NZ_JMTK01000002.1"/>
</dbReference>
<dbReference type="SUPFAM" id="SSF46992">
    <property type="entry name" value="Ribosomal protein S20"/>
    <property type="match status" value="1"/>
</dbReference>
<dbReference type="InterPro" id="IPR036510">
    <property type="entry name" value="Ribosomal_bS20_sf"/>
</dbReference>
<evidence type="ECO:0000256" key="2">
    <source>
        <dbReference type="ARBA" id="ARBA00007634"/>
    </source>
</evidence>
<dbReference type="Gene3D" id="1.20.58.110">
    <property type="entry name" value="Ribosomal protein S20"/>
    <property type="match status" value="1"/>
</dbReference>
<evidence type="ECO:0000256" key="1">
    <source>
        <dbReference type="ARBA" id="ARBA00003134"/>
    </source>
</evidence>
<evidence type="ECO:0000256" key="8">
    <source>
        <dbReference type="HAMAP-Rule" id="MF_00500"/>
    </source>
</evidence>